<dbReference type="PROSITE" id="PS50003">
    <property type="entry name" value="PH_DOMAIN"/>
    <property type="match status" value="1"/>
</dbReference>
<reference evidence="4" key="1">
    <citation type="submission" date="2021-06" db="EMBL/GenBank/DDBJ databases">
        <authorList>
            <person name="Kallberg Y."/>
            <person name="Tangrot J."/>
            <person name="Rosling A."/>
        </authorList>
    </citation>
    <scope>NUCLEOTIDE SEQUENCE</scope>
    <source>
        <strain evidence="4">FL966</strain>
    </source>
</reference>
<dbReference type="Gene3D" id="1.10.220.20">
    <property type="match status" value="1"/>
</dbReference>
<evidence type="ECO:0000259" key="2">
    <source>
        <dbReference type="PROSITE" id="PS50003"/>
    </source>
</evidence>
<dbReference type="EMBL" id="CAJVQA010001871">
    <property type="protein sequence ID" value="CAG8529278.1"/>
    <property type="molecule type" value="Genomic_DNA"/>
</dbReference>
<name>A0A9N9FE30_9GLOM</name>
<protein>
    <submittedName>
        <fullName evidence="4">1308_t:CDS:1</fullName>
    </submittedName>
</protein>
<feature type="domain" description="PH" evidence="2">
    <location>
        <begin position="558"/>
        <end position="595"/>
    </location>
</feature>
<comment type="caution">
    <text evidence="4">The sequence shown here is derived from an EMBL/GenBank/DDBJ whole genome shotgun (WGS) entry which is preliminary data.</text>
</comment>
<dbReference type="PROSITE" id="PS50190">
    <property type="entry name" value="SEC7"/>
    <property type="match status" value="1"/>
</dbReference>
<dbReference type="InterPro" id="IPR001849">
    <property type="entry name" value="PH_domain"/>
</dbReference>
<dbReference type="PANTHER" id="PTHR10663">
    <property type="entry name" value="GUANYL-NUCLEOTIDE EXCHANGE FACTOR"/>
    <property type="match status" value="1"/>
</dbReference>
<dbReference type="InterPro" id="IPR035999">
    <property type="entry name" value="Sec7_dom_sf"/>
</dbReference>
<accession>A0A9N9FE30</accession>
<dbReference type="Proteomes" id="UP000789759">
    <property type="component" value="Unassembled WGS sequence"/>
</dbReference>
<evidence type="ECO:0000259" key="3">
    <source>
        <dbReference type="PROSITE" id="PS50190"/>
    </source>
</evidence>
<dbReference type="SUPFAM" id="SSF50729">
    <property type="entry name" value="PH domain-like"/>
    <property type="match status" value="1"/>
</dbReference>
<dbReference type="InterPro" id="IPR023394">
    <property type="entry name" value="Sec7_C_sf"/>
</dbReference>
<evidence type="ECO:0000313" key="5">
    <source>
        <dbReference type="Proteomes" id="UP000789759"/>
    </source>
</evidence>
<dbReference type="InterPro" id="IPR011993">
    <property type="entry name" value="PH-like_dom_sf"/>
</dbReference>
<feature type="compositionally biased region" description="Polar residues" evidence="1">
    <location>
        <begin position="645"/>
        <end position="658"/>
    </location>
</feature>
<dbReference type="SUPFAM" id="SSF48425">
    <property type="entry name" value="Sec7 domain"/>
    <property type="match status" value="1"/>
</dbReference>
<evidence type="ECO:0000256" key="1">
    <source>
        <dbReference type="SAM" id="MobiDB-lite"/>
    </source>
</evidence>
<dbReference type="Gene3D" id="2.30.29.30">
    <property type="entry name" value="Pleckstrin-homology domain (PH domain)/Phosphotyrosine-binding domain (PTB)"/>
    <property type="match status" value="1"/>
</dbReference>
<dbReference type="GO" id="GO:0032012">
    <property type="term" value="P:regulation of ARF protein signal transduction"/>
    <property type="evidence" value="ECO:0007669"/>
    <property type="project" value="InterPro"/>
</dbReference>
<dbReference type="Pfam" id="PF01369">
    <property type="entry name" value="Sec7"/>
    <property type="match status" value="1"/>
</dbReference>
<dbReference type="AlphaFoldDB" id="A0A9N9FE30"/>
<feature type="domain" description="SEC7" evidence="3">
    <location>
        <begin position="239"/>
        <end position="439"/>
    </location>
</feature>
<organism evidence="4 5">
    <name type="scientific">Cetraspora pellucida</name>
    <dbReference type="NCBI Taxonomy" id="1433469"/>
    <lineage>
        <taxon>Eukaryota</taxon>
        <taxon>Fungi</taxon>
        <taxon>Fungi incertae sedis</taxon>
        <taxon>Mucoromycota</taxon>
        <taxon>Glomeromycotina</taxon>
        <taxon>Glomeromycetes</taxon>
        <taxon>Diversisporales</taxon>
        <taxon>Gigasporaceae</taxon>
        <taxon>Cetraspora</taxon>
    </lineage>
</organism>
<proteinExistence type="predicted"/>
<feature type="region of interest" description="Disordered" evidence="1">
    <location>
        <begin position="638"/>
        <end position="658"/>
    </location>
</feature>
<dbReference type="InterPro" id="IPR000904">
    <property type="entry name" value="Sec7_dom"/>
</dbReference>
<dbReference type="OrthoDB" id="430364at2759"/>
<gene>
    <name evidence="4" type="ORF">CPELLU_LOCUS3765</name>
</gene>
<dbReference type="SMART" id="SM00222">
    <property type="entry name" value="Sec7"/>
    <property type="match status" value="1"/>
</dbReference>
<keyword evidence="5" id="KW-1185">Reference proteome</keyword>
<sequence>MLISPSALIIFKSDTNFFGDIKVRISSFYRNFIGLSQSSPDTPLQENDNFPSDSLSDSTFFYRRLGRGHSHSLSIDSTMSIDQHPVVYSFSHGLLSTTYEANEDSTPELTPNLVTSIDTFTQRSPSPKTPFFTEHSLSSTFANTLPMSSSGKSELLVENPPRKLLLQSPMQQIMNSSSVQDRYLFLFNDLLIIAKPINTYSQKSNISTTEKLYQVKHIVEMNQIIQIALTMQEDRDAALINKTPKREPTVMATFSQKFSTDPYGSIADMLERRHIKNDPVHIAAFLFKKAELSKHQLGLYLSNRRNKEIMIAFLDKFRFEGLYIDEALRLFLMGICLPPEKESFNYLLKSFANRWYNANVNVVKFNEEMSIKLTFAMLDLNHELHEKYNVTDNQKIKNVNRTNIITLQDFVNRFRRESDQFCLVPDELLEKVYYSIYEDKLVFAWDDTLKDISPQIPIKLHPARWPTRLTLLTPSDPITITIPHPDPHFSIRLHGQDLIFDPPLLDFTHTNSCTFSITGKTLGLHSMVLIKSGARCRNYINLPSTKTVLVERAFMKWTFQISFINDNEMSRKYHFSVDSQERRRIWVESIKTNVLEEKLRSNSLTSQVDPTKAAEAVALRMLKDALIPSEDAIREFTDTTKDRSSSATNALENISSGSPTIRNSISTSMWNNLNIVNTSPPVNPFASYAKTKDEIIHMTTQNSLLPFLLGFFTKYLETDTKNSNTSNVNTNNINIDREDFL</sequence>
<evidence type="ECO:0000313" key="4">
    <source>
        <dbReference type="EMBL" id="CAG8529278.1"/>
    </source>
</evidence>
<dbReference type="Gene3D" id="1.10.1000.11">
    <property type="entry name" value="Arf Nucleotide-binding Site Opener,domain 2"/>
    <property type="match status" value="1"/>
</dbReference>
<dbReference type="GO" id="GO:0005085">
    <property type="term" value="F:guanyl-nucleotide exchange factor activity"/>
    <property type="evidence" value="ECO:0007669"/>
    <property type="project" value="InterPro"/>
</dbReference>